<proteinExistence type="predicted"/>
<dbReference type="EMBL" id="BKCJ010556208">
    <property type="protein sequence ID" value="GFB11946.1"/>
    <property type="molecule type" value="Genomic_DNA"/>
</dbReference>
<feature type="region of interest" description="Disordered" evidence="1">
    <location>
        <begin position="43"/>
        <end position="80"/>
    </location>
</feature>
<reference evidence="2" key="1">
    <citation type="journal article" date="2019" name="Sci. Rep.">
        <title>Draft genome of Tanacetum cinerariifolium, the natural source of mosquito coil.</title>
        <authorList>
            <person name="Yamashiro T."/>
            <person name="Shiraishi A."/>
            <person name="Satake H."/>
            <person name="Nakayama K."/>
        </authorList>
    </citation>
    <scope>NUCLEOTIDE SEQUENCE</scope>
</reference>
<feature type="compositionally biased region" description="Basic and acidic residues" evidence="1">
    <location>
        <begin position="49"/>
        <end position="77"/>
    </location>
</feature>
<feature type="region of interest" description="Disordered" evidence="1">
    <location>
        <begin position="124"/>
        <end position="149"/>
    </location>
</feature>
<evidence type="ECO:0000313" key="2">
    <source>
        <dbReference type="EMBL" id="GFB11946.1"/>
    </source>
</evidence>
<sequence length="149" mass="17292">MSTYLRHMGGYKQSYLKGRSFDKIKEIFNREMRHVNDFVTIDSEAQKSSAKEAQKSSTKRTAEHIESDISKKQKVDENVEPIIDDNKELKKCIEIVPDDGDEKDQMRIDEEYARKLQAEEQKVVRLSSAQQDEEASNSWDNIKAMMDAD</sequence>
<organism evidence="2">
    <name type="scientific">Tanacetum cinerariifolium</name>
    <name type="common">Dalmatian daisy</name>
    <name type="synonym">Chrysanthemum cinerariifolium</name>
    <dbReference type="NCBI Taxonomy" id="118510"/>
    <lineage>
        <taxon>Eukaryota</taxon>
        <taxon>Viridiplantae</taxon>
        <taxon>Streptophyta</taxon>
        <taxon>Embryophyta</taxon>
        <taxon>Tracheophyta</taxon>
        <taxon>Spermatophyta</taxon>
        <taxon>Magnoliopsida</taxon>
        <taxon>eudicotyledons</taxon>
        <taxon>Gunneridae</taxon>
        <taxon>Pentapetalae</taxon>
        <taxon>asterids</taxon>
        <taxon>campanulids</taxon>
        <taxon>Asterales</taxon>
        <taxon>Asteraceae</taxon>
        <taxon>Asteroideae</taxon>
        <taxon>Anthemideae</taxon>
        <taxon>Anthemidinae</taxon>
        <taxon>Tanacetum</taxon>
    </lineage>
</organism>
<protein>
    <submittedName>
        <fullName evidence="2">Uncharacterized protein</fullName>
    </submittedName>
</protein>
<gene>
    <name evidence="2" type="ORF">Tci_683917</name>
</gene>
<name>A0A699KUC2_TANCI</name>
<comment type="caution">
    <text evidence="2">The sequence shown here is derived from an EMBL/GenBank/DDBJ whole genome shotgun (WGS) entry which is preliminary data.</text>
</comment>
<dbReference type="AlphaFoldDB" id="A0A699KUC2"/>
<evidence type="ECO:0000256" key="1">
    <source>
        <dbReference type="SAM" id="MobiDB-lite"/>
    </source>
</evidence>
<accession>A0A699KUC2</accession>